<feature type="region of interest" description="Disordered" evidence="1">
    <location>
        <begin position="1"/>
        <end position="44"/>
    </location>
</feature>
<dbReference type="Proteomes" id="UP000318801">
    <property type="component" value="Unassembled WGS sequence"/>
</dbReference>
<proteinExistence type="predicted"/>
<protein>
    <submittedName>
        <fullName evidence="2">Uncharacterized protein</fullName>
    </submittedName>
</protein>
<organism evidence="2 3">
    <name type="scientific">Martelella alba</name>
    <dbReference type="NCBI Taxonomy" id="2590451"/>
    <lineage>
        <taxon>Bacteria</taxon>
        <taxon>Pseudomonadati</taxon>
        <taxon>Pseudomonadota</taxon>
        <taxon>Alphaproteobacteria</taxon>
        <taxon>Hyphomicrobiales</taxon>
        <taxon>Aurantimonadaceae</taxon>
        <taxon>Martelella</taxon>
    </lineage>
</organism>
<reference evidence="2 3" key="1">
    <citation type="submission" date="2019-06" db="EMBL/GenBank/DDBJ databases">
        <authorList>
            <person name="Li M."/>
        </authorList>
    </citation>
    <scope>NUCLEOTIDE SEQUENCE [LARGE SCALE GENOMIC DNA]</scope>
    <source>
        <strain evidence="2 3">BGMRC2036</strain>
    </source>
</reference>
<sequence length="59" mass="6732">MTDHTHAHDKQLAPVKDHPLVVHQPEDQKSKQHADEMAAKHGRPCEGTAVFETWAQHHH</sequence>
<dbReference type="AlphaFoldDB" id="A0A506UGZ3"/>
<dbReference type="EMBL" id="VHLG01000003">
    <property type="protein sequence ID" value="TPW31717.1"/>
    <property type="molecule type" value="Genomic_DNA"/>
</dbReference>
<feature type="compositionally biased region" description="Basic and acidic residues" evidence="1">
    <location>
        <begin position="1"/>
        <end position="39"/>
    </location>
</feature>
<keyword evidence="3" id="KW-1185">Reference proteome</keyword>
<dbReference type="RefSeq" id="WP_141148488.1">
    <property type="nucleotide sequence ID" value="NZ_VHLG01000003.1"/>
</dbReference>
<evidence type="ECO:0000256" key="1">
    <source>
        <dbReference type="SAM" id="MobiDB-lite"/>
    </source>
</evidence>
<evidence type="ECO:0000313" key="2">
    <source>
        <dbReference type="EMBL" id="TPW31717.1"/>
    </source>
</evidence>
<evidence type="ECO:0000313" key="3">
    <source>
        <dbReference type="Proteomes" id="UP000318801"/>
    </source>
</evidence>
<gene>
    <name evidence="2" type="ORF">FJU08_08215</name>
</gene>
<comment type="caution">
    <text evidence="2">The sequence shown here is derived from an EMBL/GenBank/DDBJ whole genome shotgun (WGS) entry which is preliminary data.</text>
</comment>
<accession>A0A506UGZ3</accession>
<name>A0A506UGZ3_9HYPH</name>